<dbReference type="Proteomes" id="UP000620366">
    <property type="component" value="Unassembled WGS sequence"/>
</dbReference>
<evidence type="ECO:0000256" key="1">
    <source>
        <dbReference type="ARBA" id="ARBA00023015"/>
    </source>
</evidence>
<reference evidence="5" key="1">
    <citation type="submission" date="2020-08" db="EMBL/GenBank/DDBJ databases">
        <title>Genome public.</title>
        <authorList>
            <person name="Liu C."/>
            <person name="Sun Q."/>
        </authorList>
    </citation>
    <scope>NUCLEOTIDE SEQUENCE</scope>
    <source>
        <strain evidence="5">BX7</strain>
    </source>
</reference>
<dbReference type="EMBL" id="JACRSP010000002">
    <property type="protein sequence ID" value="MBC8535963.1"/>
    <property type="molecule type" value="Genomic_DNA"/>
</dbReference>
<feature type="domain" description="HTH gntR-type" evidence="4">
    <location>
        <begin position="1"/>
        <end position="69"/>
    </location>
</feature>
<protein>
    <submittedName>
        <fullName evidence="5">Winged helix-turn-helix transcriptional regulator</fullName>
    </submittedName>
</protein>
<dbReference type="GO" id="GO:0003700">
    <property type="term" value="F:DNA-binding transcription factor activity"/>
    <property type="evidence" value="ECO:0007669"/>
    <property type="project" value="InterPro"/>
</dbReference>
<dbReference type="PANTHER" id="PTHR38445">
    <property type="entry name" value="HTH-TYPE TRANSCRIPTIONAL REPRESSOR YTRA"/>
    <property type="match status" value="1"/>
</dbReference>
<evidence type="ECO:0000313" key="6">
    <source>
        <dbReference type="Proteomes" id="UP000620366"/>
    </source>
</evidence>
<dbReference type="InterPro" id="IPR036390">
    <property type="entry name" value="WH_DNA-bd_sf"/>
</dbReference>
<evidence type="ECO:0000313" key="5">
    <source>
        <dbReference type="EMBL" id="MBC8535963.1"/>
    </source>
</evidence>
<dbReference type="AlphaFoldDB" id="A0A926DD77"/>
<evidence type="ECO:0000256" key="2">
    <source>
        <dbReference type="ARBA" id="ARBA00023125"/>
    </source>
</evidence>
<comment type="caution">
    <text evidence="5">The sequence shown here is derived from an EMBL/GenBank/DDBJ whole genome shotgun (WGS) entry which is preliminary data.</text>
</comment>
<dbReference type="SMART" id="SM00345">
    <property type="entry name" value="HTH_GNTR"/>
    <property type="match status" value="1"/>
</dbReference>
<dbReference type="InterPro" id="IPR000524">
    <property type="entry name" value="Tscrpt_reg_HTH_GntR"/>
</dbReference>
<proteinExistence type="predicted"/>
<dbReference type="PRINTS" id="PR00035">
    <property type="entry name" value="HTHGNTR"/>
</dbReference>
<dbReference type="Pfam" id="PF00392">
    <property type="entry name" value="GntR"/>
    <property type="match status" value="1"/>
</dbReference>
<dbReference type="Gene3D" id="1.10.10.10">
    <property type="entry name" value="Winged helix-like DNA-binding domain superfamily/Winged helix DNA-binding domain"/>
    <property type="match status" value="1"/>
</dbReference>
<sequence length="320" mass="36664">MPVYRQISAQIENLIENGVLRPGDKLPPDRELAESSGVARGTVKKAYEDLRSRRLIETTQGRGTFVLERRRAGQNRKEKAMIVIDGMIASLSKLGFTAREIEMFVTIKLREQEQDNQNVTVAVVDCNPESLSVITNQLARIPNIEVTEFALEDVMRDPAKLQYYDLSLTTSTHYRGLSQLSPESTANLMQMVLSPRLHTILEITRIPPEVKVGIWCKSPRFARIIMYNLYERKSTTPMQTLLAEDGKQLEEFLKDKGGLIVAPNYLQFSTDEQLDWLREFERRGGKLISFDYQIERGSMIYIEGQIKKIAEQKKKDYATQ</sequence>
<keyword evidence="1" id="KW-0805">Transcription regulation</keyword>
<dbReference type="PANTHER" id="PTHR38445:SF9">
    <property type="entry name" value="HTH-TYPE TRANSCRIPTIONAL REPRESSOR YTRA"/>
    <property type="match status" value="1"/>
</dbReference>
<name>A0A926DD77_9FIRM</name>
<dbReference type="RefSeq" id="WP_249299706.1">
    <property type="nucleotide sequence ID" value="NZ_JACRSP010000002.1"/>
</dbReference>
<keyword evidence="2" id="KW-0238">DNA-binding</keyword>
<dbReference type="SUPFAM" id="SSF46785">
    <property type="entry name" value="Winged helix' DNA-binding domain"/>
    <property type="match status" value="1"/>
</dbReference>
<gene>
    <name evidence="5" type="ORF">H8695_04570</name>
</gene>
<evidence type="ECO:0000256" key="3">
    <source>
        <dbReference type="ARBA" id="ARBA00023163"/>
    </source>
</evidence>
<dbReference type="GO" id="GO:0003677">
    <property type="term" value="F:DNA binding"/>
    <property type="evidence" value="ECO:0007669"/>
    <property type="project" value="UniProtKB-KW"/>
</dbReference>
<dbReference type="CDD" id="cd07377">
    <property type="entry name" value="WHTH_GntR"/>
    <property type="match status" value="1"/>
</dbReference>
<organism evidence="5 6">
    <name type="scientific">Feifania hominis</name>
    <dbReference type="NCBI Taxonomy" id="2763660"/>
    <lineage>
        <taxon>Bacteria</taxon>
        <taxon>Bacillati</taxon>
        <taxon>Bacillota</taxon>
        <taxon>Clostridia</taxon>
        <taxon>Eubacteriales</taxon>
        <taxon>Feifaniaceae</taxon>
        <taxon>Feifania</taxon>
    </lineage>
</organism>
<dbReference type="InterPro" id="IPR036388">
    <property type="entry name" value="WH-like_DNA-bd_sf"/>
</dbReference>
<keyword evidence="6" id="KW-1185">Reference proteome</keyword>
<evidence type="ECO:0000259" key="4">
    <source>
        <dbReference type="PROSITE" id="PS50949"/>
    </source>
</evidence>
<keyword evidence="3" id="KW-0804">Transcription</keyword>
<accession>A0A926DD77</accession>
<dbReference type="PROSITE" id="PS50949">
    <property type="entry name" value="HTH_GNTR"/>
    <property type="match status" value="1"/>
</dbReference>